<proteinExistence type="predicted"/>
<dbReference type="EMBL" id="PQFF01000041">
    <property type="protein sequence ID" value="RHZ86828.1"/>
    <property type="molecule type" value="Genomic_DNA"/>
</dbReference>
<keyword evidence="2" id="KW-1185">Reference proteome</keyword>
<evidence type="ECO:0000313" key="1">
    <source>
        <dbReference type="EMBL" id="RHZ86828.1"/>
    </source>
</evidence>
<reference evidence="1 2" key="1">
    <citation type="submission" date="2018-08" db="EMBL/GenBank/DDBJ databases">
        <title>Genome and evolution of the arbuscular mycorrhizal fungus Diversispora epigaea (formerly Glomus versiforme) and its bacterial endosymbionts.</title>
        <authorList>
            <person name="Sun X."/>
            <person name="Fei Z."/>
            <person name="Harrison M."/>
        </authorList>
    </citation>
    <scope>NUCLEOTIDE SEQUENCE [LARGE SCALE GENOMIC DNA]</scope>
    <source>
        <strain evidence="1 2">IT104</strain>
    </source>
</reference>
<protein>
    <submittedName>
        <fullName evidence="1">Uncharacterized protein</fullName>
    </submittedName>
</protein>
<evidence type="ECO:0000313" key="2">
    <source>
        <dbReference type="Proteomes" id="UP000266861"/>
    </source>
</evidence>
<name>A0A397JJ53_9GLOM</name>
<comment type="caution">
    <text evidence="1">The sequence shown here is derived from an EMBL/GenBank/DDBJ whole genome shotgun (WGS) entry which is preliminary data.</text>
</comment>
<dbReference type="Proteomes" id="UP000266861">
    <property type="component" value="Unassembled WGS sequence"/>
</dbReference>
<dbReference type="OrthoDB" id="2445879at2759"/>
<accession>A0A397JJ53</accession>
<organism evidence="1 2">
    <name type="scientific">Diversispora epigaea</name>
    <dbReference type="NCBI Taxonomy" id="1348612"/>
    <lineage>
        <taxon>Eukaryota</taxon>
        <taxon>Fungi</taxon>
        <taxon>Fungi incertae sedis</taxon>
        <taxon>Mucoromycota</taxon>
        <taxon>Glomeromycotina</taxon>
        <taxon>Glomeromycetes</taxon>
        <taxon>Diversisporales</taxon>
        <taxon>Diversisporaceae</taxon>
        <taxon>Diversispora</taxon>
    </lineage>
</organism>
<dbReference type="AlphaFoldDB" id="A0A397JJ53"/>
<sequence>MSKRRQFTPKLISVVIIDSQLHYGVYARNWWEMVSILSAESNNKYFTIPYRLFMRIGCELNGREFVITVTSNDKNPLKPGFQCICGEFKSEIELYPSTAVKSCYQSIFNSKTEYSGLAIMGFENENIIQQLIADILFFPIFLRIENFLVVITNLGSLPKHDGNFYEAGVGFVSSLISRYNGAQHLFLLKIEKEYCVLEIHQELTCVQKIIGETLDNVWCQLTICQKYTGSYLFGTKNALIQEKLGELENIPIICKYNDWTNIQQLEKVLPVI</sequence>
<gene>
    <name evidence="1" type="ORF">Glove_43g54</name>
</gene>